<gene>
    <name evidence="2" type="ORF">DESHY_20159</name>
</gene>
<keyword evidence="3" id="KW-1185">Reference proteome</keyword>
<evidence type="ECO:0000256" key="1">
    <source>
        <dbReference type="SAM" id="Phobius"/>
    </source>
</evidence>
<protein>
    <recommendedName>
        <fullName evidence="4">DUF485 domain-containing protein</fullName>
    </recommendedName>
</protein>
<dbReference type="OrthoDB" id="195477at2"/>
<evidence type="ECO:0000313" key="3">
    <source>
        <dbReference type="Proteomes" id="UP000009315"/>
    </source>
</evidence>
<feature type="transmembrane region" description="Helical" evidence="1">
    <location>
        <begin position="83"/>
        <end position="109"/>
    </location>
</feature>
<keyword evidence="1" id="KW-0472">Membrane</keyword>
<dbReference type="InterPro" id="IPR007436">
    <property type="entry name" value="DUF485"/>
</dbReference>
<keyword evidence="1" id="KW-1133">Transmembrane helix</keyword>
<evidence type="ECO:0008006" key="4">
    <source>
        <dbReference type="Google" id="ProtNLM"/>
    </source>
</evidence>
<organism evidence="2 3">
    <name type="scientific">Desulforamulus hydrothermalis Lam5 = DSM 18033</name>
    <dbReference type="NCBI Taxonomy" id="1121428"/>
    <lineage>
        <taxon>Bacteria</taxon>
        <taxon>Bacillati</taxon>
        <taxon>Bacillota</taxon>
        <taxon>Clostridia</taxon>
        <taxon>Eubacteriales</taxon>
        <taxon>Peptococcaceae</taxon>
        <taxon>Desulforamulus</taxon>
    </lineage>
</organism>
<comment type="caution">
    <text evidence="2">The sequence shown here is derived from an EMBL/GenBank/DDBJ whole genome shotgun (WGS) entry which is preliminary data.</text>
</comment>
<dbReference type="AlphaFoldDB" id="K8DZB3"/>
<sequence length="130" mass="14844">MALQNIKGVSIVSKSLTIPRAPVVSREKGERKTVREMHQEGYLKFVMARQLRLSISLFGVFVLILTGLPLLNYCLPQLLNYRIMGFTVSWLLLGVLFYPITWVVAFIYVKKSLQMEQQIVQEVKQRGGAT</sequence>
<name>K8DZB3_9FIRM</name>
<feature type="transmembrane region" description="Helical" evidence="1">
    <location>
        <begin position="53"/>
        <end position="71"/>
    </location>
</feature>
<keyword evidence="1" id="KW-0812">Transmembrane</keyword>
<evidence type="ECO:0000313" key="2">
    <source>
        <dbReference type="EMBL" id="CCO08290.1"/>
    </source>
</evidence>
<dbReference type="Proteomes" id="UP000009315">
    <property type="component" value="Unassembled WGS sequence"/>
</dbReference>
<accession>K8DZB3</accession>
<reference evidence="2 3" key="1">
    <citation type="journal article" date="2013" name="Genome Announc.">
        <title>Genome Sequence of the Sulfate-Reducing Bacterium Desulfotomaculum hydrothermale Lam5(T).</title>
        <authorList>
            <person name="Amin O."/>
            <person name="Fardeau M.L."/>
            <person name="Valette O."/>
            <person name="Hirschler-Rea A."/>
            <person name="Barbe V."/>
            <person name="Medigue C."/>
            <person name="Vacherie B."/>
            <person name="Ollivier B."/>
            <person name="Bertin P.N."/>
            <person name="Dolla A."/>
        </authorList>
    </citation>
    <scope>NUCLEOTIDE SEQUENCE [LARGE SCALE GENOMIC DNA]</scope>
    <source>
        <strain evidence="3">Lam5 / DSM 18033</strain>
    </source>
</reference>
<proteinExistence type="predicted"/>
<dbReference type="EMBL" id="CAOS01000009">
    <property type="protein sequence ID" value="CCO08290.1"/>
    <property type="molecule type" value="Genomic_DNA"/>
</dbReference>
<dbReference type="STRING" id="1121428.DESHY_20159"/>
<dbReference type="Pfam" id="PF04341">
    <property type="entry name" value="DUF485"/>
    <property type="match status" value="1"/>
</dbReference>